<accession>A0A915D5T6</accession>
<proteinExistence type="predicted"/>
<reference evidence="3" key="1">
    <citation type="submission" date="2022-11" db="UniProtKB">
        <authorList>
            <consortium name="WormBaseParasite"/>
        </authorList>
    </citation>
    <scope>IDENTIFICATION</scope>
</reference>
<dbReference type="AlphaFoldDB" id="A0A915D5T6"/>
<feature type="region of interest" description="Disordered" evidence="1">
    <location>
        <begin position="1"/>
        <end position="24"/>
    </location>
</feature>
<evidence type="ECO:0000313" key="3">
    <source>
        <dbReference type="WBParaSite" id="jg15707"/>
    </source>
</evidence>
<keyword evidence="2" id="KW-1185">Reference proteome</keyword>
<sequence>MMAAENRNARDQRRFSTSRRNVMDPSNVESSQYYIVCGRRSTQVMGKYAKDGCEEYCDLGFGGSFHSGNESAY</sequence>
<dbReference type="Proteomes" id="UP000887574">
    <property type="component" value="Unplaced"/>
</dbReference>
<dbReference type="WBParaSite" id="jg15707">
    <property type="protein sequence ID" value="jg15707"/>
    <property type="gene ID" value="jg15707"/>
</dbReference>
<evidence type="ECO:0000256" key="1">
    <source>
        <dbReference type="SAM" id="MobiDB-lite"/>
    </source>
</evidence>
<evidence type="ECO:0000313" key="2">
    <source>
        <dbReference type="Proteomes" id="UP000887574"/>
    </source>
</evidence>
<protein>
    <submittedName>
        <fullName evidence="3">Uncharacterized protein</fullName>
    </submittedName>
</protein>
<organism evidence="2 3">
    <name type="scientific">Ditylenchus dipsaci</name>
    <dbReference type="NCBI Taxonomy" id="166011"/>
    <lineage>
        <taxon>Eukaryota</taxon>
        <taxon>Metazoa</taxon>
        <taxon>Ecdysozoa</taxon>
        <taxon>Nematoda</taxon>
        <taxon>Chromadorea</taxon>
        <taxon>Rhabditida</taxon>
        <taxon>Tylenchina</taxon>
        <taxon>Tylenchomorpha</taxon>
        <taxon>Sphaerularioidea</taxon>
        <taxon>Anguinidae</taxon>
        <taxon>Anguininae</taxon>
        <taxon>Ditylenchus</taxon>
    </lineage>
</organism>
<name>A0A915D5T6_9BILA</name>